<reference evidence="2" key="1">
    <citation type="submission" date="2020-02" db="EMBL/GenBank/DDBJ databases">
        <authorList>
            <person name="Meier V. D."/>
        </authorList>
    </citation>
    <scope>NUCLEOTIDE SEQUENCE</scope>
    <source>
        <strain evidence="2">AVDCRST_MAG65</strain>
    </source>
</reference>
<sequence>EGSGHRRGPGRPRRRPAPAGPGLRRDGGRGAREAGRARLPAARRRLHLGHRAVADHDAVGARGDLRGRRARPRLGGDAAAPRSDVPDLLVVDRRALRLLRRHRPPARRDGEVLAQGRRPARRLPGRPEADLRAGDPRRRAQGVPLLPRLRLLAADDAEARRGPAAVLVRGALLRAPAHPRGLLVPLAVHRRRPASRAGDLRGARLPAGHRRRLVRRRRRLLARGGDGPAARRPLRRPGRAHRARPGAGDRRAHARWDSHPRRRGGLQRRRAQDPRARRAARTAAQAPPDDVGVPALPRDLSTLPAPAAPHPAGLRRLPRLHPQRHARLRAAGRLLDLRPCPVAHRAGHGRPG</sequence>
<name>A0A6J4S5U8_9ACTN</name>
<feature type="compositionally biased region" description="Basic and acidic residues" evidence="1">
    <location>
        <begin position="52"/>
        <end position="67"/>
    </location>
</feature>
<feature type="region of interest" description="Disordered" evidence="1">
    <location>
        <begin position="107"/>
        <end position="137"/>
    </location>
</feature>
<dbReference type="EMBL" id="CADCVL010000299">
    <property type="protein sequence ID" value="CAA9485585.1"/>
    <property type="molecule type" value="Genomic_DNA"/>
</dbReference>
<evidence type="ECO:0000256" key="1">
    <source>
        <dbReference type="SAM" id="MobiDB-lite"/>
    </source>
</evidence>
<feature type="non-terminal residue" evidence="2">
    <location>
        <position position="352"/>
    </location>
</feature>
<feature type="compositionally biased region" description="Low complexity" evidence="1">
    <location>
        <begin position="281"/>
        <end position="290"/>
    </location>
</feature>
<gene>
    <name evidence="2" type="ORF">AVDCRST_MAG65-1710</name>
</gene>
<feature type="compositionally biased region" description="Basic residues" evidence="1">
    <location>
        <begin position="1"/>
        <end position="16"/>
    </location>
</feature>
<feature type="compositionally biased region" description="Basic and acidic residues" evidence="1">
    <location>
        <begin position="23"/>
        <end position="36"/>
    </location>
</feature>
<feature type="region of interest" description="Disordered" evidence="1">
    <location>
        <begin position="217"/>
        <end position="299"/>
    </location>
</feature>
<dbReference type="EC" id="1.14.99.-" evidence="2"/>
<protein>
    <submittedName>
        <fullName evidence="2">Phytoene dehydrogenase</fullName>
        <ecNumber evidence="2">1.14.99.-</ecNumber>
    </submittedName>
</protein>
<keyword evidence="2" id="KW-0560">Oxidoreductase</keyword>
<feature type="non-terminal residue" evidence="2">
    <location>
        <position position="1"/>
    </location>
</feature>
<feature type="region of interest" description="Disordered" evidence="1">
    <location>
        <begin position="1"/>
        <end position="82"/>
    </location>
</feature>
<proteinExistence type="predicted"/>
<feature type="compositionally biased region" description="Basic and acidic residues" evidence="1">
    <location>
        <begin position="125"/>
        <end position="137"/>
    </location>
</feature>
<feature type="compositionally biased region" description="Low complexity" evidence="1">
    <location>
        <begin position="73"/>
        <end position="82"/>
    </location>
</feature>
<dbReference type="AlphaFoldDB" id="A0A6J4S5U8"/>
<organism evidence="2">
    <name type="scientific">uncultured Solirubrobacteraceae bacterium</name>
    <dbReference type="NCBI Taxonomy" id="1162706"/>
    <lineage>
        <taxon>Bacteria</taxon>
        <taxon>Bacillati</taxon>
        <taxon>Actinomycetota</taxon>
        <taxon>Thermoleophilia</taxon>
        <taxon>Solirubrobacterales</taxon>
        <taxon>Solirubrobacteraceae</taxon>
        <taxon>environmental samples</taxon>
    </lineage>
</organism>
<feature type="compositionally biased region" description="Basic residues" evidence="1">
    <location>
        <begin position="41"/>
        <end position="50"/>
    </location>
</feature>
<feature type="compositionally biased region" description="Basic and acidic residues" evidence="1">
    <location>
        <begin position="247"/>
        <end position="259"/>
    </location>
</feature>
<evidence type="ECO:0000313" key="2">
    <source>
        <dbReference type="EMBL" id="CAA9485585.1"/>
    </source>
</evidence>
<feature type="region of interest" description="Disordered" evidence="1">
    <location>
        <begin position="192"/>
        <end position="211"/>
    </location>
</feature>
<feature type="compositionally biased region" description="Basic residues" evidence="1">
    <location>
        <begin position="260"/>
        <end position="269"/>
    </location>
</feature>
<dbReference type="GO" id="GO:0016491">
    <property type="term" value="F:oxidoreductase activity"/>
    <property type="evidence" value="ECO:0007669"/>
    <property type="project" value="UniProtKB-KW"/>
</dbReference>
<accession>A0A6J4S5U8</accession>
<feature type="compositionally biased region" description="Basic residues" evidence="1">
    <location>
        <begin position="232"/>
        <end position="244"/>
    </location>
</feature>